<evidence type="ECO:0000256" key="1">
    <source>
        <dbReference type="SAM" id="Coils"/>
    </source>
</evidence>
<dbReference type="HOGENOM" id="CLU_029255_0_0_10"/>
<organism evidence="2 3">
    <name type="scientific">Saprospira grandis DSM 2844</name>
    <dbReference type="NCBI Taxonomy" id="694433"/>
    <lineage>
        <taxon>Bacteria</taxon>
        <taxon>Pseudomonadati</taxon>
        <taxon>Bacteroidota</taxon>
        <taxon>Saprospiria</taxon>
        <taxon>Saprospirales</taxon>
        <taxon>Saprospiraceae</taxon>
        <taxon>Saprospira</taxon>
    </lineage>
</organism>
<proteinExistence type="predicted"/>
<keyword evidence="1" id="KW-0175">Coiled coil</keyword>
<protein>
    <submittedName>
        <fullName evidence="2">Uncharacterized protein</fullName>
    </submittedName>
</protein>
<feature type="coiled-coil region" evidence="1">
    <location>
        <begin position="401"/>
        <end position="429"/>
    </location>
</feature>
<sequence length="464" mass="52667">MDRKEKILAEISKILLAFKEEQENYKNLVHKLRKQEISNPLDKELSTQLEFYEQQLRETEAFISVNEELVKVLQNEELSDVTASRVLDAFQDSKTVTDTYTSAIKQVLSTIFDFSESSFDYAKRILDSLDLSESIPSEGGIKGYVVEKITNKATKLVQDHLPLFDEVIEILTVLAPSSPAAITKASLSASLELDIRKKIIYEKTEDLKGVTKINLQLKSFLKKINSDESLSLPSKYIKFKVFIESIHEASENLEKSNLTLDNQVDRLMKASLQELFEKSNTSVTQTCEYTTFPLDGNMVDPSKVIKTKFTNDEDINKEIFRIAFPGKTTQVASLLELKKVFPNTIIYYQGQGLASTGIDQYKTSNNYESLATELFKEERKEKVVDFNQTEDGCPSTASQYANSLAKRRRQEAQDREEQKERIALQAKARTFGIDPTTVKYGSLKELKEIIAEHELLGKIKGLGQ</sequence>
<accession>J1I0F6</accession>
<dbReference type="Proteomes" id="UP000005113">
    <property type="component" value="Unassembled WGS sequence"/>
</dbReference>
<name>J1I0F6_9BACT</name>
<dbReference type="AlphaFoldDB" id="J1I0F6"/>
<dbReference type="EMBL" id="JH719942">
    <property type="protein sequence ID" value="EJF52115.1"/>
    <property type="molecule type" value="Genomic_DNA"/>
</dbReference>
<gene>
    <name evidence="2" type="ORF">SapgrDRAFT_0369</name>
</gene>
<evidence type="ECO:0000313" key="2">
    <source>
        <dbReference type="EMBL" id="EJF52115.1"/>
    </source>
</evidence>
<dbReference type="RefSeq" id="WP_002656836.1">
    <property type="nucleotide sequence ID" value="NZ_JH719942.1"/>
</dbReference>
<reference evidence="3" key="1">
    <citation type="journal article" date="2012" name="Stand. Genomic Sci.">
        <title>Permanent draft genome sequence of the gliding predator Saprospira grandis strain Sa g1 (= HR1).</title>
        <authorList>
            <person name="Mavromatis K."/>
            <person name="Chertkov O."/>
            <person name="Lapidus A."/>
            <person name="Nolan M."/>
            <person name="Lucas S."/>
            <person name="Tice H."/>
            <person name="Del Rio T.G."/>
            <person name="Cheng J.F."/>
            <person name="Han C."/>
            <person name="Tapia R."/>
            <person name="Bruce D."/>
            <person name="Goodwin L.A."/>
            <person name="Pitluck S."/>
            <person name="Huntemann M."/>
            <person name="Liolios K."/>
            <person name="Pagani I."/>
            <person name="Ivanova N."/>
            <person name="Mikhailova N."/>
            <person name="Pati A."/>
            <person name="Chen A."/>
            <person name="Palaniappan K."/>
            <person name="Land M."/>
            <person name="Brambilla E.M."/>
            <person name="Rohde M."/>
            <person name="Spring S."/>
            <person name="Goker M."/>
            <person name="Detter J.C."/>
            <person name="Bristow J."/>
            <person name="Eisen J.A."/>
            <person name="Markowitz V."/>
            <person name="Hugenholtz P."/>
            <person name="Kyrpides N.C."/>
            <person name="Klenk H.P."/>
            <person name="Woyke T."/>
        </authorList>
    </citation>
    <scope>NUCLEOTIDE SEQUENCE [LARGE SCALE GENOMIC DNA]</scope>
    <source>
        <strain evidence="3">DSM 2844</strain>
    </source>
</reference>
<evidence type="ECO:0000313" key="3">
    <source>
        <dbReference type="Proteomes" id="UP000005113"/>
    </source>
</evidence>